<organism evidence="1 2">
    <name type="scientific">Acaulospora colombiana</name>
    <dbReference type="NCBI Taxonomy" id="27376"/>
    <lineage>
        <taxon>Eukaryota</taxon>
        <taxon>Fungi</taxon>
        <taxon>Fungi incertae sedis</taxon>
        <taxon>Mucoromycota</taxon>
        <taxon>Glomeromycotina</taxon>
        <taxon>Glomeromycetes</taxon>
        <taxon>Diversisporales</taxon>
        <taxon>Acaulosporaceae</taxon>
        <taxon>Acaulospora</taxon>
    </lineage>
</organism>
<accession>A0ACA9MGE2</accession>
<dbReference type="EMBL" id="CAJVPT010012106">
    <property type="protein sequence ID" value="CAG8584898.1"/>
    <property type="molecule type" value="Genomic_DNA"/>
</dbReference>
<proteinExistence type="predicted"/>
<evidence type="ECO:0000313" key="2">
    <source>
        <dbReference type="Proteomes" id="UP000789525"/>
    </source>
</evidence>
<sequence length="118" mass="13794">MGNRKRNNPTSSPEVVDDIPDEEKIRLIKSTGLLKDLKESKKGFSEREVKWEDDPFAYGFTFQAFLYTIPLCAVYSVMDILVHRQYNQEILILSLITRVVKVAPICVYTYFTYMDFKL</sequence>
<evidence type="ECO:0000313" key="1">
    <source>
        <dbReference type="EMBL" id="CAG8584898.1"/>
    </source>
</evidence>
<dbReference type="Proteomes" id="UP000789525">
    <property type="component" value="Unassembled WGS sequence"/>
</dbReference>
<comment type="caution">
    <text evidence="1">The sequence shown here is derived from an EMBL/GenBank/DDBJ whole genome shotgun (WGS) entry which is preliminary data.</text>
</comment>
<gene>
    <name evidence="1" type="ORF">ACOLOM_LOCUS6103</name>
</gene>
<name>A0ACA9MGE2_9GLOM</name>
<protein>
    <submittedName>
        <fullName evidence="1">13731_t:CDS:1</fullName>
    </submittedName>
</protein>
<keyword evidence="2" id="KW-1185">Reference proteome</keyword>
<reference evidence="1" key="1">
    <citation type="submission" date="2021-06" db="EMBL/GenBank/DDBJ databases">
        <authorList>
            <person name="Kallberg Y."/>
            <person name="Tangrot J."/>
            <person name="Rosling A."/>
        </authorList>
    </citation>
    <scope>NUCLEOTIDE SEQUENCE</scope>
    <source>
        <strain evidence="1">CL356</strain>
    </source>
</reference>